<dbReference type="AlphaFoldDB" id="A0A0A9D9T5"/>
<evidence type="ECO:0000256" key="1">
    <source>
        <dbReference type="SAM" id="SignalP"/>
    </source>
</evidence>
<evidence type="ECO:0000313" key="2">
    <source>
        <dbReference type="EMBL" id="JAD85359.1"/>
    </source>
</evidence>
<name>A0A0A9D9T5_ARUDO</name>
<proteinExistence type="predicted"/>
<reference evidence="2" key="2">
    <citation type="journal article" date="2015" name="Data Brief">
        <title>Shoot transcriptome of the giant reed, Arundo donax.</title>
        <authorList>
            <person name="Barrero R.A."/>
            <person name="Guerrero F.D."/>
            <person name="Moolhuijzen P."/>
            <person name="Goolsby J.A."/>
            <person name="Tidwell J."/>
            <person name="Bellgard S.E."/>
            <person name="Bellgard M.I."/>
        </authorList>
    </citation>
    <scope>NUCLEOTIDE SEQUENCE</scope>
    <source>
        <tissue evidence="2">Shoot tissue taken approximately 20 cm above the soil surface</tissue>
    </source>
</reference>
<sequence>MLASNYWTSNLYFVVLFSCSCCTEHPTIIKHGAVLGLVNQLVQFVLFSSCPFFPTIRGDECQANNTVRVLCLDVTALMCEMRHPSRLP</sequence>
<protein>
    <recommendedName>
        <fullName evidence="3">Secreted protein</fullName>
    </recommendedName>
</protein>
<dbReference type="EMBL" id="GBRH01212536">
    <property type="protein sequence ID" value="JAD85359.1"/>
    <property type="molecule type" value="Transcribed_RNA"/>
</dbReference>
<keyword evidence="1" id="KW-0732">Signal</keyword>
<feature type="chain" id="PRO_5002063768" description="Secreted protein" evidence="1">
    <location>
        <begin position="23"/>
        <end position="88"/>
    </location>
</feature>
<evidence type="ECO:0008006" key="3">
    <source>
        <dbReference type="Google" id="ProtNLM"/>
    </source>
</evidence>
<accession>A0A0A9D9T5</accession>
<organism evidence="2">
    <name type="scientific">Arundo donax</name>
    <name type="common">Giant reed</name>
    <name type="synonym">Donax arundinaceus</name>
    <dbReference type="NCBI Taxonomy" id="35708"/>
    <lineage>
        <taxon>Eukaryota</taxon>
        <taxon>Viridiplantae</taxon>
        <taxon>Streptophyta</taxon>
        <taxon>Embryophyta</taxon>
        <taxon>Tracheophyta</taxon>
        <taxon>Spermatophyta</taxon>
        <taxon>Magnoliopsida</taxon>
        <taxon>Liliopsida</taxon>
        <taxon>Poales</taxon>
        <taxon>Poaceae</taxon>
        <taxon>PACMAD clade</taxon>
        <taxon>Arundinoideae</taxon>
        <taxon>Arundineae</taxon>
        <taxon>Arundo</taxon>
    </lineage>
</organism>
<feature type="signal peptide" evidence="1">
    <location>
        <begin position="1"/>
        <end position="22"/>
    </location>
</feature>
<reference evidence="2" key="1">
    <citation type="submission" date="2014-09" db="EMBL/GenBank/DDBJ databases">
        <authorList>
            <person name="Magalhaes I.L.F."/>
            <person name="Oliveira U."/>
            <person name="Santos F.R."/>
            <person name="Vidigal T.H.D.A."/>
            <person name="Brescovit A.D."/>
            <person name="Santos A.J."/>
        </authorList>
    </citation>
    <scope>NUCLEOTIDE SEQUENCE</scope>
    <source>
        <tissue evidence="2">Shoot tissue taken approximately 20 cm above the soil surface</tissue>
    </source>
</reference>